<evidence type="ECO:0000313" key="5">
    <source>
        <dbReference type="Proteomes" id="UP000321903"/>
    </source>
</evidence>
<dbReference type="PROSITE" id="PS00600">
    <property type="entry name" value="AA_TRANSFER_CLASS_3"/>
    <property type="match status" value="1"/>
</dbReference>
<evidence type="ECO:0000256" key="1">
    <source>
        <dbReference type="ARBA" id="ARBA00001933"/>
    </source>
</evidence>
<organism evidence="4 5">
    <name type="scientific">Psychrobacter frigidicola</name>
    <dbReference type="NCBI Taxonomy" id="45611"/>
    <lineage>
        <taxon>Bacteria</taxon>
        <taxon>Pseudomonadati</taxon>
        <taxon>Pseudomonadota</taxon>
        <taxon>Gammaproteobacteria</taxon>
        <taxon>Moraxellales</taxon>
        <taxon>Moraxellaceae</taxon>
        <taxon>Psychrobacter</taxon>
    </lineage>
</organism>
<dbReference type="InterPro" id="IPR015424">
    <property type="entry name" value="PyrdxlP-dep_Trfase"/>
</dbReference>
<dbReference type="InterPro" id="IPR015421">
    <property type="entry name" value="PyrdxlP-dep_Trfase_major"/>
</dbReference>
<proteinExistence type="inferred from homology"/>
<name>A0A5C7A7S8_9GAMM</name>
<evidence type="ECO:0000313" key="4">
    <source>
        <dbReference type="EMBL" id="TXD98634.1"/>
    </source>
</evidence>
<comment type="similarity">
    <text evidence="3">Belongs to the class-III pyridoxal-phosphate-dependent aminotransferase family.</text>
</comment>
<sequence>MSLPKSGVSKWHDTKEVYAKLDYLLSQKIKPIKAKNMKKVINKLETTCPKSKALYQHAQTVIPNGVQHNLAFNYPFAIAMDKAKGAYLRDIDGNQYIDFLQAGGTTLLGSNYQPVLDKVQNLLAECGPVTGLLHQYEVKIAEEVIKHVPSVEMFRMLGSGTESVMAAIRLARNITGKKHIIKVGGGYHGWSDQMVYGLRIPGTGRREAHGIPKDISKYTHEVCPNDLANLRLMLNLNSLRGGTAAVIVEPIGPESGTRPVYFDYNQQVRTLCDEFDTLLIFDEVVSGFRFGLGGAQAYFNVDPDITVFGKCLTGGYPMAGGIGGRKEIMMSLAGGIGGKGGKKTFVGGTLSANPLSTVAGYYAIKEMERTNAAGIAGRAGDRLCAGLEEIIERRGLPYVAYNQGSIVHLETSGVLLLTLAKPIKALRENAKRKHMMEQMGAAYTAHGIISLAGSCLLTSMADTDPIIDEALNRFDEVFALV</sequence>
<accession>A0A5C7A7S8</accession>
<dbReference type="InterPro" id="IPR049704">
    <property type="entry name" value="Aminotrans_3_PPA_site"/>
</dbReference>
<dbReference type="GO" id="GO:0030170">
    <property type="term" value="F:pyridoxal phosphate binding"/>
    <property type="evidence" value="ECO:0007669"/>
    <property type="project" value="InterPro"/>
</dbReference>
<dbReference type="SUPFAM" id="SSF53383">
    <property type="entry name" value="PLP-dependent transferases"/>
    <property type="match status" value="1"/>
</dbReference>
<evidence type="ECO:0000256" key="3">
    <source>
        <dbReference type="RuleBase" id="RU003560"/>
    </source>
</evidence>
<dbReference type="OrthoDB" id="9801052at2"/>
<dbReference type="AlphaFoldDB" id="A0A5C7A7S8"/>
<dbReference type="InterPro" id="IPR005814">
    <property type="entry name" value="Aminotrans_3"/>
</dbReference>
<gene>
    <name evidence="4" type="ORF">ES754_04130</name>
</gene>
<dbReference type="Proteomes" id="UP000321903">
    <property type="component" value="Unassembled WGS sequence"/>
</dbReference>
<dbReference type="GO" id="GO:0008483">
    <property type="term" value="F:transaminase activity"/>
    <property type="evidence" value="ECO:0007669"/>
    <property type="project" value="UniProtKB-KW"/>
</dbReference>
<keyword evidence="5" id="KW-1185">Reference proteome</keyword>
<keyword evidence="4" id="KW-0808">Transferase</keyword>
<dbReference type="Pfam" id="PF00202">
    <property type="entry name" value="Aminotran_3"/>
    <property type="match status" value="1"/>
</dbReference>
<dbReference type="EMBL" id="VORZ01000001">
    <property type="protein sequence ID" value="TXD98634.1"/>
    <property type="molecule type" value="Genomic_DNA"/>
</dbReference>
<comment type="caution">
    <text evidence="4">The sequence shown here is derived from an EMBL/GenBank/DDBJ whole genome shotgun (WGS) entry which is preliminary data.</text>
</comment>
<comment type="cofactor">
    <cofactor evidence="1">
        <name>pyridoxal 5'-phosphate</name>
        <dbReference type="ChEBI" id="CHEBI:597326"/>
    </cofactor>
</comment>
<reference evidence="4 5" key="1">
    <citation type="submission" date="2019-08" db="EMBL/GenBank/DDBJ databases">
        <title>Genome sequence of Psychrobacter frigidicola ACAM304 (type strain).</title>
        <authorList>
            <person name="Bowman J.P."/>
        </authorList>
    </citation>
    <scope>NUCLEOTIDE SEQUENCE [LARGE SCALE GENOMIC DNA]</scope>
    <source>
        <strain evidence="4 5">ACAM 304</strain>
    </source>
</reference>
<dbReference type="PANTHER" id="PTHR43713">
    <property type="entry name" value="GLUTAMATE-1-SEMIALDEHYDE 2,1-AMINOMUTASE"/>
    <property type="match status" value="1"/>
</dbReference>
<dbReference type="PANTHER" id="PTHR43713:SF3">
    <property type="entry name" value="GLUTAMATE-1-SEMIALDEHYDE 2,1-AMINOMUTASE 1, CHLOROPLASTIC-RELATED"/>
    <property type="match status" value="1"/>
</dbReference>
<dbReference type="Gene3D" id="3.90.1150.10">
    <property type="entry name" value="Aspartate Aminotransferase, domain 1"/>
    <property type="match status" value="1"/>
</dbReference>
<keyword evidence="2 3" id="KW-0663">Pyridoxal phosphate</keyword>
<protein>
    <submittedName>
        <fullName evidence="4">Aminotransferase class III-fold pyridoxal phosphate-dependent enzyme</fullName>
    </submittedName>
</protein>
<dbReference type="InterPro" id="IPR015422">
    <property type="entry name" value="PyrdxlP-dep_Trfase_small"/>
</dbReference>
<evidence type="ECO:0000256" key="2">
    <source>
        <dbReference type="ARBA" id="ARBA00022898"/>
    </source>
</evidence>
<dbReference type="Gene3D" id="3.40.640.10">
    <property type="entry name" value="Type I PLP-dependent aspartate aminotransferase-like (Major domain)"/>
    <property type="match status" value="1"/>
</dbReference>
<keyword evidence="4" id="KW-0032">Aminotransferase</keyword>